<evidence type="ECO:0000256" key="3">
    <source>
        <dbReference type="ARBA" id="ARBA00022692"/>
    </source>
</evidence>
<dbReference type="InterPro" id="IPR007248">
    <property type="entry name" value="Mpv17_PMP22"/>
</dbReference>
<reference evidence="8 9" key="1">
    <citation type="journal article" date="2017" name="Curr. Biol.">
        <title>Genome architecture and evolution of a unichromosomal asexual nematode.</title>
        <authorList>
            <person name="Fradin H."/>
            <person name="Zegar C."/>
            <person name="Gutwein M."/>
            <person name="Lucas J."/>
            <person name="Kovtun M."/>
            <person name="Corcoran D."/>
            <person name="Baugh L.R."/>
            <person name="Kiontke K."/>
            <person name="Gunsalus K."/>
            <person name="Fitch D.H."/>
            <person name="Piano F."/>
        </authorList>
    </citation>
    <scope>NUCLEOTIDE SEQUENCE [LARGE SCALE GENOMIC DNA]</scope>
    <source>
        <strain evidence="8">PF1309</strain>
    </source>
</reference>
<evidence type="ECO:0000313" key="9">
    <source>
        <dbReference type="Proteomes" id="UP000218231"/>
    </source>
</evidence>
<evidence type="ECO:0000256" key="1">
    <source>
        <dbReference type="ARBA" id="ARBA00004141"/>
    </source>
</evidence>
<dbReference type="AlphaFoldDB" id="A0A2A2J9F4"/>
<comment type="caution">
    <text evidence="8">The sequence shown here is derived from an EMBL/GenBank/DDBJ whole genome shotgun (WGS) entry which is preliminary data.</text>
</comment>
<dbReference type="PANTHER" id="PTHR11266">
    <property type="entry name" value="PEROXISOMAL MEMBRANE PROTEIN 2, PXMP2 MPV17"/>
    <property type="match status" value="1"/>
</dbReference>
<evidence type="ECO:0000256" key="6">
    <source>
        <dbReference type="ARBA" id="ARBA00049743"/>
    </source>
</evidence>
<name>A0A2A2J9F4_9BILA</name>
<proteinExistence type="inferred from homology"/>
<keyword evidence="9" id="KW-1185">Reference proteome</keyword>
<accession>A0A2A2J9F4</accession>
<dbReference type="PANTHER" id="PTHR11266:SF17">
    <property type="entry name" value="PROTEIN MPV17"/>
    <property type="match status" value="1"/>
</dbReference>
<keyword evidence="3 7" id="KW-0812">Transmembrane</keyword>
<comment type="subcellular location">
    <subcellularLocation>
        <location evidence="1">Membrane</location>
        <topology evidence="1">Multi-pass membrane protein</topology>
    </subcellularLocation>
</comment>
<evidence type="ECO:0000313" key="8">
    <source>
        <dbReference type="EMBL" id="PAV58303.1"/>
    </source>
</evidence>
<dbReference type="STRING" id="2018661.A0A2A2J9F4"/>
<evidence type="ECO:0000256" key="7">
    <source>
        <dbReference type="RuleBase" id="RU363053"/>
    </source>
</evidence>
<dbReference type="Pfam" id="PF04117">
    <property type="entry name" value="Mpv17_PMP22"/>
    <property type="match status" value="1"/>
</dbReference>
<organism evidence="8 9">
    <name type="scientific">Diploscapter pachys</name>
    <dbReference type="NCBI Taxonomy" id="2018661"/>
    <lineage>
        <taxon>Eukaryota</taxon>
        <taxon>Metazoa</taxon>
        <taxon>Ecdysozoa</taxon>
        <taxon>Nematoda</taxon>
        <taxon>Chromadorea</taxon>
        <taxon>Rhabditida</taxon>
        <taxon>Rhabditina</taxon>
        <taxon>Rhabditomorpha</taxon>
        <taxon>Rhabditoidea</taxon>
        <taxon>Rhabditidae</taxon>
        <taxon>Diploscapter</taxon>
    </lineage>
</organism>
<gene>
    <name evidence="8" type="ORF">WR25_02210</name>
</gene>
<sequence>MLLRAVRAYNNALQRRPLAVQMISAGIISGGGDVFAQLVLEEGKKPYDPWRTARFFSLAAFFVAPAVSTWFRVLERVHSVNPKLTPLKRVIIDQSTFGPCFNAAFLLILRMTEGNSVENAAKKVKNEWLTIWTNSLKLWPAVQIFNFYLAPLNYRVIIVQVVAFFWNSYISYATQNAPKVSFNFAISLFLIEKII</sequence>
<evidence type="ECO:0000256" key="2">
    <source>
        <dbReference type="ARBA" id="ARBA00006824"/>
    </source>
</evidence>
<dbReference type="OrthoDB" id="430207at2759"/>
<keyword evidence="5 7" id="KW-0472">Membrane</keyword>
<feature type="transmembrane region" description="Helical" evidence="7">
    <location>
        <begin position="154"/>
        <end position="172"/>
    </location>
</feature>
<comment type="similarity">
    <text evidence="2 7">Belongs to the peroxisomal membrane protein PXMP2/4 family.</text>
</comment>
<evidence type="ECO:0000256" key="4">
    <source>
        <dbReference type="ARBA" id="ARBA00022989"/>
    </source>
</evidence>
<dbReference type="GO" id="GO:0016020">
    <property type="term" value="C:membrane"/>
    <property type="evidence" value="ECO:0007669"/>
    <property type="project" value="UniProtKB-SubCell"/>
</dbReference>
<evidence type="ECO:0000256" key="5">
    <source>
        <dbReference type="ARBA" id="ARBA00023136"/>
    </source>
</evidence>
<feature type="transmembrane region" description="Helical" evidence="7">
    <location>
        <begin position="52"/>
        <end position="71"/>
    </location>
</feature>
<dbReference type="GO" id="GO:0015267">
    <property type="term" value="F:channel activity"/>
    <property type="evidence" value="ECO:0007669"/>
    <property type="project" value="TreeGrafter"/>
</dbReference>
<dbReference type="EMBL" id="LIAE01010589">
    <property type="protein sequence ID" value="PAV58303.1"/>
    <property type="molecule type" value="Genomic_DNA"/>
</dbReference>
<keyword evidence="4 7" id="KW-1133">Transmembrane helix</keyword>
<dbReference type="GO" id="GO:0005739">
    <property type="term" value="C:mitochondrion"/>
    <property type="evidence" value="ECO:0007669"/>
    <property type="project" value="TreeGrafter"/>
</dbReference>
<dbReference type="GO" id="GO:1901858">
    <property type="term" value="P:regulation of mitochondrial DNA metabolic process"/>
    <property type="evidence" value="ECO:0007669"/>
    <property type="project" value="TreeGrafter"/>
</dbReference>
<dbReference type="Proteomes" id="UP000218231">
    <property type="component" value="Unassembled WGS sequence"/>
</dbReference>
<protein>
    <recommendedName>
        <fullName evidence="6">Mitochondrial inner membrane protein Mpv17</fullName>
    </recommendedName>
</protein>